<dbReference type="InterPro" id="IPR017972">
    <property type="entry name" value="Cyt_P450_CS"/>
</dbReference>
<dbReference type="InterPro" id="IPR002401">
    <property type="entry name" value="Cyt_P450_E_grp-I"/>
</dbReference>
<sequence>MFASDWFPSPSWAVVLILVFTLVVRKLYIVLTHPLRKFPGPFLASISDIPTSYSALRGRKQLDAVALHEKYGPVVRVAPNELSFNTAQSWRDIYSFRPGHDTFTKSEFYSGGWFSDAGVYGVITVRDVREHAVQRRYLSHAFSASALREQEALIASTIDLLIERMREVGVERGETVDMLLWLRMCAFDVIGSLAFGNTFDALKNGGQHPSIRFLHEATKLFALSEILHRFRYTGKIVLLVFLRKLLRISRASKTHEGFVVDTVKHRLSNPSKRPDILTRMIENYEASLSGPIEIQIAAHAADLMIAGSDTSSTTIYTVLNYIVRSPALYDRIKIDVRSMFETYADINAVAASTIPFLRQLILEAMRIYPPIAMGLPRHAPKGGDTVDGHFVPEGTTVSTHALAASLSPTNFEDPYEFRPERWETKPSSEQKKKDILEASQPFSMGPRGCLGQNLAWVEMNIVICKIIWSFDLELVNKEMDLHRDSKIYSLWDSPPLLIRVKERAHTVPA</sequence>
<dbReference type="InterPro" id="IPR001128">
    <property type="entry name" value="Cyt_P450"/>
</dbReference>
<accession>A0A6A5WK18</accession>
<evidence type="ECO:0000256" key="4">
    <source>
        <dbReference type="PIRSR" id="PIRSR602401-1"/>
    </source>
</evidence>
<dbReference type="PRINTS" id="PR00385">
    <property type="entry name" value="P450"/>
</dbReference>
<feature type="transmembrane region" description="Helical" evidence="6">
    <location>
        <begin position="12"/>
        <end position="31"/>
    </location>
</feature>
<comment type="similarity">
    <text evidence="5">Belongs to the cytochrome P450 family.</text>
</comment>
<dbReference type="Proteomes" id="UP000799779">
    <property type="component" value="Unassembled WGS sequence"/>
</dbReference>
<evidence type="ECO:0000256" key="1">
    <source>
        <dbReference type="ARBA" id="ARBA00001971"/>
    </source>
</evidence>
<feature type="binding site" description="axial binding residue" evidence="4">
    <location>
        <position position="449"/>
    </location>
    <ligand>
        <name>heme</name>
        <dbReference type="ChEBI" id="CHEBI:30413"/>
    </ligand>
    <ligandPart>
        <name>Fe</name>
        <dbReference type="ChEBI" id="CHEBI:18248"/>
    </ligandPart>
</feature>
<keyword evidence="6" id="KW-0472">Membrane</keyword>
<evidence type="ECO:0000313" key="8">
    <source>
        <dbReference type="Proteomes" id="UP000799779"/>
    </source>
</evidence>
<dbReference type="CDD" id="cd11058">
    <property type="entry name" value="CYP60B-like"/>
    <property type="match status" value="1"/>
</dbReference>
<dbReference type="GO" id="GO:0005506">
    <property type="term" value="F:iron ion binding"/>
    <property type="evidence" value="ECO:0007669"/>
    <property type="project" value="InterPro"/>
</dbReference>
<evidence type="ECO:0000313" key="7">
    <source>
        <dbReference type="EMBL" id="KAF2001284.1"/>
    </source>
</evidence>
<evidence type="ECO:0000256" key="5">
    <source>
        <dbReference type="RuleBase" id="RU000461"/>
    </source>
</evidence>
<dbReference type="InterPro" id="IPR036396">
    <property type="entry name" value="Cyt_P450_sf"/>
</dbReference>
<dbReference type="AlphaFoldDB" id="A0A6A5WK18"/>
<evidence type="ECO:0000256" key="2">
    <source>
        <dbReference type="ARBA" id="ARBA00022723"/>
    </source>
</evidence>
<dbReference type="EMBL" id="ML977584">
    <property type="protein sequence ID" value="KAF2001284.1"/>
    <property type="molecule type" value="Genomic_DNA"/>
</dbReference>
<dbReference type="GO" id="GO:0004497">
    <property type="term" value="F:monooxygenase activity"/>
    <property type="evidence" value="ECO:0007669"/>
    <property type="project" value="UniProtKB-KW"/>
</dbReference>
<keyword evidence="6" id="KW-0812">Transmembrane</keyword>
<dbReference type="Gene3D" id="1.10.630.10">
    <property type="entry name" value="Cytochrome P450"/>
    <property type="match status" value="1"/>
</dbReference>
<comment type="cofactor">
    <cofactor evidence="1 4">
        <name>heme</name>
        <dbReference type="ChEBI" id="CHEBI:30413"/>
    </cofactor>
</comment>
<gene>
    <name evidence="7" type="ORF">P154DRAFT_619603</name>
</gene>
<dbReference type="GO" id="GO:0016705">
    <property type="term" value="F:oxidoreductase activity, acting on paired donors, with incorporation or reduction of molecular oxygen"/>
    <property type="evidence" value="ECO:0007669"/>
    <property type="project" value="InterPro"/>
</dbReference>
<evidence type="ECO:0000256" key="6">
    <source>
        <dbReference type="SAM" id="Phobius"/>
    </source>
</evidence>
<name>A0A6A5WK18_9PLEO</name>
<dbReference type="PROSITE" id="PS00086">
    <property type="entry name" value="CYTOCHROME_P450"/>
    <property type="match status" value="1"/>
</dbReference>
<reference evidence="7" key="1">
    <citation type="journal article" date="2020" name="Stud. Mycol.">
        <title>101 Dothideomycetes genomes: a test case for predicting lifestyles and emergence of pathogens.</title>
        <authorList>
            <person name="Haridas S."/>
            <person name="Albert R."/>
            <person name="Binder M."/>
            <person name="Bloem J."/>
            <person name="Labutti K."/>
            <person name="Salamov A."/>
            <person name="Andreopoulos B."/>
            <person name="Baker S."/>
            <person name="Barry K."/>
            <person name="Bills G."/>
            <person name="Bluhm B."/>
            <person name="Cannon C."/>
            <person name="Castanera R."/>
            <person name="Culley D."/>
            <person name="Daum C."/>
            <person name="Ezra D."/>
            <person name="Gonzalez J."/>
            <person name="Henrissat B."/>
            <person name="Kuo A."/>
            <person name="Liang C."/>
            <person name="Lipzen A."/>
            <person name="Lutzoni F."/>
            <person name="Magnuson J."/>
            <person name="Mondo S."/>
            <person name="Nolan M."/>
            <person name="Ohm R."/>
            <person name="Pangilinan J."/>
            <person name="Park H.-J."/>
            <person name="Ramirez L."/>
            <person name="Alfaro M."/>
            <person name="Sun H."/>
            <person name="Tritt A."/>
            <person name="Yoshinaga Y."/>
            <person name="Zwiers L.-H."/>
            <person name="Turgeon B."/>
            <person name="Goodwin S."/>
            <person name="Spatafora J."/>
            <person name="Crous P."/>
            <person name="Grigoriev I."/>
        </authorList>
    </citation>
    <scope>NUCLEOTIDE SEQUENCE</scope>
    <source>
        <strain evidence="7">CBS 123094</strain>
    </source>
</reference>
<dbReference type="PRINTS" id="PR00463">
    <property type="entry name" value="EP450I"/>
</dbReference>
<keyword evidence="6" id="KW-1133">Transmembrane helix</keyword>
<dbReference type="InterPro" id="IPR050121">
    <property type="entry name" value="Cytochrome_P450_monoxygenase"/>
</dbReference>
<dbReference type="Pfam" id="PF00067">
    <property type="entry name" value="p450"/>
    <property type="match status" value="1"/>
</dbReference>
<keyword evidence="3 4" id="KW-0408">Iron</keyword>
<protein>
    <submittedName>
        <fullName evidence="7">Cytochrome P450</fullName>
    </submittedName>
</protein>
<keyword evidence="5" id="KW-0560">Oxidoreductase</keyword>
<dbReference type="PANTHER" id="PTHR24305:SF161">
    <property type="entry name" value="P450, PUTATIVE (EUROFUNG)-RELATED"/>
    <property type="match status" value="1"/>
</dbReference>
<proteinExistence type="inferred from homology"/>
<dbReference type="GO" id="GO:0020037">
    <property type="term" value="F:heme binding"/>
    <property type="evidence" value="ECO:0007669"/>
    <property type="project" value="InterPro"/>
</dbReference>
<evidence type="ECO:0000256" key="3">
    <source>
        <dbReference type="ARBA" id="ARBA00023004"/>
    </source>
</evidence>
<keyword evidence="8" id="KW-1185">Reference proteome</keyword>
<dbReference type="OrthoDB" id="1470350at2759"/>
<keyword evidence="2 4" id="KW-0479">Metal-binding</keyword>
<organism evidence="7 8">
    <name type="scientific">Amniculicola lignicola CBS 123094</name>
    <dbReference type="NCBI Taxonomy" id="1392246"/>
    <lineage>
        <taxon>Eukaryota</taxon>
        <taxon>Fungi</taxon>
        <taxon>Dikarya</taxon>
        <taxon>Ascomycota</taxon>
        <taxon>Pezizomycotina</taxon>
        <taxon>Dothideomycetes</taxon>
        <taxon>Pleosporomycetidae</taxon>
        <taxon>Pleosporales</taxon>
        <taxon>Amniculicolaceae</taxon>
        <taxon>Amniculicola</taxon>
    </lineage>
</organism>
<keyword evidence="4 5" id="KW-0349">Heme</keyword>
<keyword evidence="5" id="KW-0503">Monooxygenase</keyword>
<dbReference type="SUPFAM" id="SSF48264">
    <property type="entry name" value="Cytochrome P450"/>
    <property type="match status" value="1"/>
</dbReference>
<dbReference type="PANTHER" id="PTHR24305">
    <property type="entry name" value="CYTOCHROME P450"/>
    <property type="match status" value="1"/>
</dbReference>